<feature type="transmembrane region" description="Helical" evidence="1">
    <location>
        <begin position="12"/>
        <end position="33"/>
    </location>
</feature>
<dbReference type="AlphaFoldDB" id="A0A3N6P361"/>
<name>A0A3N6P361_9CYAN</name>
<protein>
    <submittedName>
        <fullName evidence="2">Uncharacterized protein</fullName>
    </submittedName>
</protein>
<dbReference type="EMBL" id="RCBY01000246">
    <property type="protein sequence ID" value="RQH27522.1"/>
    <property type="molecule type" value="Genomic_DNA"/>
</dbReference>
<evidence type="ECO:0000313" key="3">
    <source>
        <dbReference type="Proteomes" id="UP000269154"/>
    </source>
</evidence>
<dbReference type="RefSeq" id="WP_124155465.1">
    <property type="nucleotide sequence ID" value="NZ_CAWOLW010000164.1"/>
</dbReference>
<keyword evidence="3" id="KW-1185">Reference proteome</keyword>
<gene>
    <name evidence="2" type="ORF">D5R40_27255</name>
</gene>
<keyword evidence="1" id="KW-1133">Transmembrane helix</keyword>
<accession>A0A3N6P361</accession>
<organism evidence="2 3">
    <name type="scientific">Okeania hirsuta</name>
    <dbReference type="NCBI Taxonomy" id="1458930"/>
    <lineage>
        <taxon>Bacteria</taxon>
        <taxon>Bacillati</taxon>
        <taxon>Cyanobacteriota</taxon>
        <taxon>Cyanophyceae</taxon>
        <taxon>Oscillatoriophycideae</taxon>
        <taxon>Oscillatoriales</taxon>
        <taxon>Microcoleaceae</taxon>
        <taxon>Okeania</taxon>
    </lineage>
</organism>
<comment type="caution">
    <text evidence="2">The sequence shown here is derived from an EMBL/GenBank/DDBJ whole genome shotgun (WGS) entry which is preliminary data.</text>
</comment>
<evidence type="ECO:0000256" key="1">
    <source>
        <dbReference type="SAM" id="Phobius"/>
    </source>
</evidence>
<keyword evidence="1" id="KW-0812">Transmembrane</keyword>
<evidence type="ECO:0000313" key="2">
    <source>
        <dbReference type="EMBL" id="RQH27522.1"/>
    </source>
</evidence>
<sequence>MSNSEQKNWNKRINVFLIGIAIPVTGILVAIFVPEIRCSLGIAQNSCKNKYCKNLFQEGKRIEFKYRPIKKDHIEVGKVEIRQVIDRSKADGTTEVEGNATLLEHSFPVDINLEVPLLSKDNNFPNKKNHDPVNFDIKINNETGKWKLRWAAKAGVLVGEDGTCEDGKATIYMDHPIVEREYKLVFQLIP</sequence>
<proteinExistence type="predicted"/>
<reference evidence="2 3" key="1">
    <citation type="journal article" date="2018" name="ACS Chem. Biol.">
        <title>Ketoreductase domain dysfunction expands chemodiversity: malyngamide biosynthesis in the cyanobacterium Okeania hirsuta.</title>
        <authorList>
            <person name="Moss N.A."/>
            <person name="Leao T."/>
            <person name="Rankin M."/>
            <person name="McCullough T.M."/>
            <person name="Qu P."/>
            <person name="Korobeynikov A."/>
            <person name="Smith J.L."/>
            <person name="Gerwick L."/>
            <person name="Gerwick W.H."/>
        </authorList>
    </citation>
    <scope>NUCLEOTIDE SEQUENCE [LARGE SCALE GENOMIC DNA]</scope>
    <source>
        <strain evidence="2 3">PAB10Feb10-1</strain>
    </source>
</reference>
<keyword evidence="1" id="KW-0472">Membrane</keyword>
<dbReference type="Proteomes" id="UP000269154">
    <property type="component" value="Unassembled WGS sequence"/>
</dbReference>